<dbReference type="PANTHER" id="PTHR43657:SF1">
    <property type="entry name" value="ALTERED INHERITANCE OF MITOCHONDRIA PROTEIN 24, MITOCHONDRIAL"/>
    <property type="match status" value="1"/>
</dbReference>
<dbReference type="InterPro" id="IPR016031">
    <property type="entry name" value="Trp_RNA-bd_attenuator-like_dom"/>
</dbReference>
<gene>
    <name evidence="1" type="ORF">QUV96_05710</name>
</gene>
<proteinExistence type="predicted"/>
<evidence type="ECO:0000313" key="2">
    <source>
        <dbReference type="Proteomes" id="UP001529340"/>
    </source>
</evidence>
<comment type="caution">
    <text evidence="1">The sequence shown here is derived from an EMBL/GenBank/DDBJ whole genome shotgun (WGS) entry which is preliminary data.</text>
</comment>
<keyword evidence="2" id="KW-1185">Reference proteome</keyword>
<dbReference type="EMBL" id="JAUDCG010000019">
    <property type="protein sequence ID" value="MDM8157134.1"/>
    <property type="molecule type" value="Genomic_DNA"/>
</dbReference>
<accession>A0ABT7UC11</accession>
<sequence length="233" mass="24860">MNYTIIGDTDCPLVQIRLQRDETVRIERGCMAYMSDVELTGKMNTNKKGIGGMFSAIGRSLTSGESFFITEAQGRSDAGRLGIAPAVPGKIIPLTVGAGKQYRLNTGAFLACDGSVTYVMKRQEIGKALFGGTGGLFVMETQGEGDVLIACFGDIVELPITPDAPLTIDNEHVVAWDASLDYSIRVASGTFGFTSGEGLVNEFHGQGTVYIQSRNIHSLADALRPFFPSSSSS</sequence>
<name>A0ABT7UC11_9FIRM</name>
<evidence type="ECO:0000313" key="1">
    <source>
        <dbReference type="EMBL" id="MDM8157134.1"/>
    </source>
</evidence>
<dbReference type="Proteomes" id="UP001529340">
    <property type="component" value="Unassembled WGS sequence"/>
</dbReference>
<dbReference type="InterPro" id="IPR036983">
    <property type="entry name" value="AIM24_sf"/>
</dbReference>
<dbReference type="Gene3D" id="3.60.160.10">
    <property type="entry name" value="Mitochondrial biogenesis AIM24"/>
    <property type="match status" value="1"/>
</dbReference>
<protein>
    <submittedName>
        <fullName evidence="1">TIGR00266 family protein</fullName>
    </submittedName>
</protein>
<dbReference type="PANTHER" id="PTHR43657">
    <property type="entry name" value="TRYPTOPHAN RNA-BINDING ATTENUATOR PROTEIN-LIKE PROTEIN"/>
    <property type="match status" value="1"/>
</dbReference>
<dbReference type="Pfam" id="PF01987">
    <property type="entry name" value="AIM24"/>
    <property type="match status" value="1"/>
</dbReference>
<reference evidence="1 2" key="3">
    <citation type="submission" date="2023-06" db="EMBL/GenBank/DDBJ databases">
        <authorList>
            <person name="Zeman M."/>
            <person name="Kubasova T."/>
            <person name="Jahodarova E."/>
            <person name="Nykrynova M."/>
            <person name="Rychlik I."/>
        </authorList>
    </citation>
    <scope>NUCLEOTIDE SEQUENCE [LARGE SCALE GENOMIC DNA]</scope>
    <source>
        <strain evidence="1 2">ET39</strain>
    </source>
</reference>
<reference evidence="2" key="2">
    <citation type="submission" date="2023-06" db="EMBL/GenBank/DDBJ databases">
        <title>Identification and characterization of horizontal gene transfer across gut microbiota members of farm animals based on homology search.</title>
        <authorList>
            <person name="Zeman M."/>
            <person name="Kubasova T."/>
            <person name="Jahodarova E."/>
            <person name="Nykrynova M."/>
            <person name="Rychlik I."/>
        </authorList>
    </citation>
    <scope>NUCLEOTIDE SEQUENCE [LARGE SCALE GENOMIC DNA]</scope>
    <source>
        <strain evidence="2">ET39</strain>
    </source>
</reference>
<dbReference type="InterPro" id="IPR002838">
    <property type="entry name" value="AIM24"/>
</dbReference>
<dbReference type="RefSeq" id="WP_289607597.1">
    <property type="nucleotide sequence ID" value="NZ_JAUDCG010000019.1"/>
</dbReference>
<reference evidence="1 2" key="1">
    <citation type="submission" date="2023-06" db="EMBL/GenBank/DDBJ databases">
        <title>Identification and characterization of horizontal gene transfer across gut microbiota members of farm animals based on homology search.</title>
        <authorList>
            <person name="Schwarzerova J."/>
            <person name="Nykrynova M."/>
            <person name="Jureckova K."/>
            <person name="Cejkova D."/>
            <person name="Rychlik I."/>
        </authorList>
    </citation>
    <scope>NUCLEOTIDE SEQUENCE [LARGE SCALE GENOMIC DNA]</scope>
    <source>
        <strain evidence="1 2">ET39</strain>
    </source>
</reference>
<organism evidence="1 2">
    <name type="scientific">Amedibacillus dolichus</name>
    <dbReference type="NCBI Taxonomy" id="31971"/>
    <lineage>
        <taxon>Bacteria</taxon>
        <taxon>Bacillati</taxon>
        <taxon>Bacillota</taxon>
        <taxon>Erysipelotrichia</taxon>
        <taxon>Erysipelotrichales</taxon>
        <taxon>Erysipelotrichaceae</taxon>
        <taxon>Amedibacillus</taxon>
    </lineage>
</organism>
<dbReference type="SUPFAM" id="SSF51219">
    <property type="entry name" value="TRAP-like"/>
    <property type="match status" value="1"/>
</dbReference>
<dbReference type="NCBIfam" id="TIGR00266">
    <property type="entry name" value="TIGR00266 family protein"/>
    <property type="match status" value="1"/>
</dbReference>